<dbReference type="InterPro" id="IPR016160">
    <property type="entry name" value="Ald_DH_CS_CYS"/>
</dbReference>
<reference evidence="5 6" key="1">
    <citation type="submission" date="2024-06" db="EMBL/GenBank/DDBJ databases">
        <title>The Natural Products Discovery Center: Release of the First 8490 Sequenced Strains for Exploring Actinobacteria Biosynthetic Diversity.</title>
        <authorList>
            <person name="Kalkreuter E."/>
            <person name="Kautsar S.A."/>
            <person name="Yang D."/>
            <person name="Bader C.D."/>
            <person name="Teijaro C.N."/>
            <person name="Fluegel L."/>
            <person name="Davis C.M."/>
            <person name="Simpson J.R."/>
            <person name="Lauterbach L."/>
            <person name="Steele A.D."/>
            <person name="Gui C."/>
            <person name="Meng S."/>
            <person name="Li G."/>
            <person name="Viehrig K."/>
            <person name="Ye F."/>
            <person name="Su P."/>
            <person name="Kiefer A.F."/>
            <person name="Nichols A."/>
            <person name="Cepeda A.J."/>
            <person name="Yan W."/>
            <person name="Fan B."/>
            <person name="Jiang Y."/>
            <person name="Adhikari A."/>
            <person name="Zheng C.-J."/>
            <person name="Schuster L."/>
            <person name="Cowan T.M."/>
            <person name="Smanski M.J."/>
            <person name="Chevrette M.G."/>
            <person name="De Carvalho L.P.S."/>
            <person name="Shen B."/>
        </authorList>
    </citation>
    <scope>NUCLEOTIDE SEQUENCE [LARGE SCALE GENOMIC DNA]</scope>
    <source>
        <strain evidence="5 6">NPDC006434</strain>
    </source>
</reference>
<feature type="domain" description="Aldehyde dehydrogenase" evidence="4">
    <location>
        <begin position="3"/>
        <end position="457"/>
    </location>
</feature>
<dbReference type="RefSeq" id="WP_355390591.1">
    <property type="nucleotide sequence ID" value="NZ_JBEXPZ010000001.1"/>
</dbReference>
<dbReference type="Proteomes" id="UP001550210">
    <property type="component" value="Unassembled WGS sequence"/>
</dbReference>
<evidence type="ECO:0000313" key="5">
    <source>
        <dbReference type="EMBL" id="MET9843155.1"/>
    </source>
</evidence>
<dbReference type="SUPFAM" id="SSF53720">
    <property type="entry name" value="ALDH-like"/>
    <property type="match status" value="1"/>
</dbReference>
<keyword evidence="2" id="KW-0521">NADP</keyword>
<dbReference type="InterPro" id="IPR016163">
    <property type="entry name" value="Ald_DH_C"/>
</dbReference>
<dbReference type="NCBIfam" id="NF006915">
    <property type="entry name" value="PRK09406.1"/>
    <property type="match status" value="1"/>
</dbReference>
<dbReference type="PROSITE" id="PS00070">
    <property type="entry name" value="ALDEHYDE_DEHYDR_CYS"/>
    <property type="match status" value="1"/>
</dbReference>
<name>A0ABV2UQS9_9ACTN</name>
<dbReference type="InterPro" id="IPR047110">
    <property type="entry name" value="GABD/Sad-like"/>
</dbReference>
<keyword evidence="3" id="KW-0560">Oxidoreductase</keyword>
<dbReference type="CDD" id="cd07100">
    <property type="entry name" value="ALDH_SSADH1_GabD1"/>
    <property type="match status" value="1"/>
</dbReference>
<accession>A0ABV2UQS9</accession>
<evidence type="ECO:0000256" key="2">
    <source>
        <dbReference type="ARBA" id="ARBA00022857"/>
    </source>
</evidence>
<sequence>MPIATVNPANGETLKTYEALGEEEIERRLATADRTFRTYRTTSFAERARLLRGAADLLDEDAEDVARVMTTEMGKPVKQARAEVAKCAKAMRWYAEHAEVLLTDVEPSDADVKDSGASRVLVRYRPLGPVLAVMPWNFPLWQVIRFAAPALMAGNVGLLKHASNVPQTALYLEDLFRRAGFPEGCFQTLLIGSGAVEGVLRDPRVRAATLTGSEPAGRSVASVGGDEIKKTVLELGGSDPYIVMPSADVDRAAKTAVTARAQNAGQSCIAAKRFIVHADVYDAFAERFVEGMRALKVGDPLDEDTDVGPLSSEQGREDLEGLVDEAVESGATVLCGAERPDGPGWFYPPTVLADITPEMRVHREETFGPVATLYRVADLDEAIAIANDTPFGLSSNVWTQDAAEVDRFVRDLDAGGVFVNGMTASHPAFPFGGVKRSGYGRELSGHGIREFCNITTVWHGA</sequence>
<protein>
    <submittedName>
        <fullName evidence="5">NADP-dependent succinic semialdehyde dehydrogenase</fullName>
    </submittedName>
</protein>
<dbReference type="InterPro" id="IPR016162">
    <property type="entry name" value="Ald_DH_N"/>
</dbReference>
<dbReference type="Gene3D" id="3.40.605.10">
    <property type="entry name" value="Aldehyde Dehydrogenase, Chain A, domain 1"/>
    <property type="match status" value="1"/>
</dbReference>
<dbReference type="Gene3D" id="3.40.309.10">
    <property type="entry name" value="Aldehyde Dehydrogenase, Chain A, domain 2"/>
    <property type="match status" value="1"/>
</dbReference>
<evidence type="ECO:0000256" key="1">
    <source>
        <dbReference type="ARBA" id="ARBA00009986"/>
    </source>
</evidence>
<dbReference type="InterPro" id="IPR044148">
    <property type="entry name" value="ALDH_GabD1-like"/>
</dbReference>
<dbReference type="PANTHER" id="PTHR43217">
    <property type="entry name" value="SUCCINATE SEMIALDEHYDE DEHYDROGENASE [NAD(P)+] SAD"/>
    <property type="match status" value="1"/>
</dbReference>
<evidence type="ECO:0000256" key="3">
    <source>
        <dbReference type="ARBA" id="ARBA00023002"/>
    </source>
</evidence>
<dbReference type="EMBL" id="JBEXPZ010000001">
    <property type="protein sequence ID" value="MET9843155.1"/>
    <property type="molecule type" value="Genomic_DNA"/>
</dbReference>
<evidence type="ECO:0000313" key="6">
    <source>
        <dbReference type="Proteomes" id="UP001550210"/>
    </source>
</evidence>
<comment type="caution">
    <text evidence="5">The sequence shown here is derived from an EMBL/GenBank/DDBJ whole genome shotgun (WGS) entry which is preliminary data.</text>
</comment>
<evidence type="ECO:0000259" key="4">
    <source>
        <dbReference type="Pfam" id="PF00171"/>
    </source>
</evidence>
<dbReference type="PANTHER" id="PTHR43217:SF1">
    <property type="entry name" value="SUCCINATE SEMIALDEHYDE DEHYDROGENASE [NAD(P)+] SAD"/>
    <property type="match status" value="1"/>
</dbReference>
<proteinExistence type="inferred from homology"/>
<gene>
    <name evidence="5" type="ORF">ABZZ21_00940</name>
</gene>
<comment type="similarity">
    <text evidence="1">Belongs to the aldehyde dehydrogenase family.</text>
</comment>
<keyword evidence="6" id="KW-1185">Reference proteome</keyword>
<dbReference type="InterPro" id="IPR015590">
    <property type="entry name" value="Aldehyde_DH_dom"/>
</dbReference>
<organism evidence="5 6">
    <name type="scientific">Streptomyces ossamyceticus</name>
    <dbReference type="NCBI Taxonomy" id="249581"/>
    <lineage>
        <taxon>Bacteria</taxon>
        <taxon>Bacillati</taxon>
        <taxon>Actinomycetota</taxon>
        <taxon>Actinomycetes</taxon>
        <taxon>Kitasatosporales</taxon>
        <taxon>Streptomycetaceae</taxon>
        <taxon>Streptomyces</taxon>
    </lineage>
</organism>
<dbReference type="InterPro" id="IPR016161">
    <property type="entry name" value="Ald_DH/histidinol_DH"/>
</dbReference>
<dbReference type="Pfam" id="PF00171">
    <property type="entry name" value="Aldedh"/>
    <property type="match status" value="1"/>
</dbReference>